<dbReference type="AlphaFoldDB" id="A0AA88HF45"/>
<dbReference type="Pfam" id="PF14927">
    <property type="entry name" value="Neurensin"/>
    <property type="match status" value="1"/>
</dbReference>
<sequence length="193" mass="22006">MEEEKIVPTLEEDFGQSLRLQTDQSDELSIDNQWEKIAESLKEAAQEAVGYNRKKKEQWISESTWDIIDQLAEVKIFADRHEHNTTCTREYPDDLKAQYKRLNKQVKTRTRNVKNLVRQLQVAGLKDGTAFVRYLLPRKTVVVEKEASIEVHDKTAIEFNNLLEISIIFGVGFGCLGGTLAAISLTIISLLPT</sequence>
<protein>
    <submittedName>
        <fullName evidence="2">Uncharacterized protein</fullName>
    </submittedName>
</protein>
<evidence type="ECO:0000313" key="2">
    <source>
        <dbReference type="EMBL" id="KAK2704401.1"/>
    </source>
</evidence>
<feature type="non-terminal residue" evidence="2">
    <location>
        <position position="1"/>
    </location>
</feature>
<feature type="transmembrane region" description="Helical" evidence="1">
    <location>
        <begin position="167"/>
        <end position="191"/>
    </location>
</feature>
<accession>A0AA88HF45</accession>
<dbReference type="Proteomes" id="UP001187531">
    <property type="component" value="Unassembled WGS sequence"/>
</dbReference>
<comment type="caution">
    <text evidence="2">The sequence shown here is derived from an EMBL/GenBank/DDBJ whole genome shotgun (WGS) entry which is preliminary data.</text>
</comment>
<reference evidence="2" key="1">
    <citation type="submission" date="2023-07" db="EMBL/GenBank/DDBJ databases">
        <title>Chromosome-level genome assembly of Artemia franciscana.</title>
        <authorList>
            <person name="Jo E."/>
        </authorList>
    </citation>
    <scope>NUCLEOTIDE SEQUENCE</scope>
    <source>
        <tissue evidence="2">Whole body</tissue>
    </source>
</reference>
<keyword evidence="1" id="KW-0472">Membrane</keyword>
<name>A0AA88HF45_ARTSF</name>
<keyword evidence="1" id="KW-1133">Transmembrane helix</keyword>
<organism evidence="2 3">
    <name type="scientific">Artemia franciscana</name>
    <name type="common">Brine shrimp</name>
    <name type="synonym">Artemia sanfranciscana</name>
    <dbReference type="NCBI Taxonomy" id="6661"/>
    <lineage>
        <taxon>Eukaryota</taxon>
        <taxon>Metazoa</taxon>
        <taxon>Ecdysozoa</taxon>
        <taxon>Arthropoda</taxon>
        <taxon>Crustacea</taxon>
        <taxon>Branchiopoda</taxon>
        <taxon>Anostraca</taxon>
        <taxon>Artemiidae</taxon>
        <taxon>Artemia</taxon>
    </lineage>
</organism>
<keyword evidence="3" id="KW-1185">Reference proteome</keyword>
<proteinExistence type="predicted"/>
<keyword evidence="1" id="KW-0812">Transmembrane</keyword>
<dbReference type="EMBL" id="JAVRJZ010000021">
    <property type="protein sequence ID" value="KAK2704401.1"/>
    <property type="molecule type" value="Genomic_DNA"/>
</dbReference>
<evidence type="ECO:0000313" key="3">
    <source>
        <dbReference type="Proteomes" id="UP001187531"/>
    </source>
</evidence>
<gene>
    <name evidence="2" type="ORF">QYM36_016706</name>
</gene>
<evidence type="ECO:0000256" key="1">
    <source>
        <dbReference type="SAM" id="Phobius"/>
    </source>
</evidence>